<evidence type="ECO:0000256" key="8">
    <source>
        <dbReference type="ARBA" id="ARBA00022967"/>
    </source>
</evidence>
<evidence type="ECO:0000259" key="11">
    <source>
        <dbReference type="PROSITE" id="PS50893"/>
    </source>
</evidence>
<dbReference type="InterPro" id="IPR050095">
    <property type="entry name" value="ECF_ABC_transporter_ATP-bd"/>
</dbReference>
<dbReference type="InterPro" id="IPR003439">
    <property type="entry name" value="ABC_transporter-like_ATP-bd"/>
</dbReference>
<gene>
    <name evidence="12" type="primary">eqbJ</name>
    <name evidence="12" type="ORF">SEQ1237</name>
</gene>
<dbReference type="GO" id="GO:0042626">
    <property type="term" value="F:ATPase-coupled transmembrane transporter activity"/>
    <property type="evidence" value="ECO:0007669"/>
    <property type="project" value="TreeGrafter"/>
</dbReference>
<keyword evidence="9" id="KW-0472">Membrane</keyword>
<comment type="function">
    <text evidence="10">Probably part of an ABC transporter complex. Responsible for energy coupling to the transport system.</text>
</comment>
<evidence type="ECO:0000256" key="9">
    <source>
        <dbReference type="ARBA" id="ARBA00023136"/>
    </source>
</evidence>
<comment type="similarity">
    <text evidence="2">Belongs to the ABC transporter superfamily.</text>
</comment>
<keyword evidence="7 12" id="KW-0067">ATP-binding</keyword>
<dbReference type="PANTHER" id="PTHR43553">
    <property type="entry name" value="HEAVY METAL TRANSPORTER"/>
    <property type="match status" value="1"/>
</dbReference>
<name>B6YPY1_9STRE</name>
<reference evidence="12" key="2">
    <citation type="journal article" date="2008" name="Mol. Microbiol.">
        <title>A novel streptococcal integrative conjugative element involved in iron acquisition.</title>
        <authorList>
            <person name="Heather Z."/>
            <person name="Holden M.T."/>
            <person name="Steward K.F."/>
            <person name="Parkhill J."/>
            <person name="Song L."/>
            <person name="Challis G.L."/>
            <person name="Robinson C."/>
            <person name="Davis-Poynter N."/>
            <person name="Waller A.S."/>
        </authorList>
    </citation>
    <scope>NUCLEOTIDE SEQUENCE</scope>
    <source>
        <strain evidence="12">4047</strain>
    </source>
</reference>
<dbReference type="GO" id="GO:0043190">
    <property type="term" value="C:ATP-binding cassette (ABC) transporter complex"/>
    <property type="evidence" value="ECO:0007669"/>
    <property type="project" value="TreeGrafter"/>
</dbReference>
<proteinExistence type="inferred from homology"/>
<dbReference type="GO" id="GO:0016887">
    <property type="term" value="F:ATP hydrolysis activity"/>
    <property type="evidence" value="ECO:0007669"/>
    <property type="project" value="InterPro"/>
</dbReference>
<comment type="subcellular location">
    <subcellularLocation>
        <location evidence="1">Cell membrane</location>
        <topology evidence="1">Peripheral membrane protein</topology>
    </subcellularLocation>
</comment>
<sequence length="458" mass="52189">MVELKNISYSYSKENQILQDINIKIQDGECILLCGRSGCGKTTIGRIINNLIPRFFERGVMSGDVYINNENTKDFEMHELANLIGTVFQNPKAQFFHTNSDAEIVFGLENNGMKPEKIRRRYKEVVDELNIHDLTNRDMFSISGGQKQIIAFASIYAMNPKVYVLDEPTANIDKKTIIKIGKIIEKLKKRGHTVIICEHRLYFLKDLVDRVFYVDQGEIKRTFSGDEFFRLENKERISMGLRTLEVPKLKNMLTYDEICDNTLKIKNLSCCYGEKIVFKNLNLSIRSGEILGIIGNNGVGKTTLLRCIAGLHKETKGEITLNGDVISGKKRQRLSAMVMQDVNYQLFADSLVEECCLGNNCDNIQIDKVLGELKLIESKKSHPMILSGGQKQRLVVANAILSDKKILIFDEPTSGLDYEGMLAVSNELKKLSEKNYYIFVVSHDIEFINEICDRVYEF</sequence>
<evidence type="ECO:0000256" key="1">
    <source>
        <dbReference type="ARBA" id="ARBA00004202"/>
    </source>
</evidence>
<dbReference type="InterPro" id="IPR015856">
    <property type="entry name" value="ABC_transpr_CbiO/EcfA_su"/>
</dbReference>
<dbReference type="PROSITE" id="PS50893">
    <property type="entry name" value="ABC_TRANSPORTER_2"/>
    <property type="match status" value="2"/>
</dbReference>
<feature type="domain" description="ABC transporter" evidence="11">
    <location>
        <begin position="2"/>
        <end position="241"/>
    </location>
</feature>
<keyword evidence="8" id="KW-1278">Translocase</keyword>
<dbReference type="PANTHER" id="PTHR43553:SF23">
    <property type="entry name" value="ABC TRANSPORTER ATP-BINDING COMPONENT"/>
    <property type="match status" value="1"/>
</dbReference>
<dbReference type="CDD" id="cd03225">
    <property type="entry name" value="ABC_cobalt_CbiO_domain1"/>
    <property type="match status" value="1"/>
</dbReference>
<keyword evidence="4" id="KW-1003">Cell membrane</keyword>
<dbReference type="Gene3D" id="3.40.50.300">
    <property type="entry name" value="P-loop containing nucleotide triphosphate hydrolases"/>
    <property type="match status" value="2"/>
</dbReference>
<dbReference type="InterPro" id="IPR003593">
    <property type="entry name" value="AAA+_ATPase"/>
</dbReference>
<dbReference type="AlphaFoldDB" id="B6YPY1"/>
<organism evidence="12">
    <name type="scientific">Streptococcus equi subsp. equi</name>
    <dbReference type="NCBI Taxonomy" id="148942"/>
    <lineage>
        <taxon>Bacteria</taxon>
        <taxon>Bacillati</taxon>
        <taxon>Bacillota</taxon>
        <taxon>Bacilli</taxon>
        <taxon>Lactobacillales</taxon>
        <taxon>Streptococcaceae</taxon>
        <taxon>Streptococcus</taxon>
    </lineage>
</organism>
<evidence type="ECO:0000256" key="4">
    <source>
        <dbReference type="ARBA" id="ARBA00022475"/>
    </source>
</evidence>
<dbReference type="InterPro" id="IPR027417">
    <property type="entry name" value="P-loop_NTPase"/>
</dbReference>
<evidence type="ECO:0000256" key="2">
    <source>
        <dbReference type="ARBA" id="ARBA00005417"/>
    </source>
</evidence>
<dbReference type="RefSeq" id="WP_012679603.1">
    <property type="nucleotide sequence ID" value="NZ_BTYB01000005.1"/>
</dbReference>
<dbReference type="SMART" id="SM00382">
    <property type="entry name" value="AAA"/>
    <property type="match status" value="2"/>
</dbReference>
<dbReference type="Pfam" id="PF00005">
    <property type="entry name" value="ABC_tran"/>
    <property type="match status" value="2"/>
</dbReference>
<reference evidence="12" key="1">
    <citation type="submission" date="2007-11" db="EMBL/GenBank/DDBJ databases">
        <authorList>
            <person name="Turk W.J.R."/>
            <person name="Mao X.-J."/>
            <person name="Bielawny T."/>
            <person name="Brunham R."/>
            <person name="Luo M."/>
            <person name="Plummer F."/>
        </authorList>
    </citation>
    <scope>NUCLEOTIDE SEQUENCE</scope>
    <source>
        <strain evidence="12">4047</strain>
    </source>
</reference>
<keyword evidence="3" id="KW-0813">Transport</keyword>
<feature type="domain" description="ABC transporter" evidence="11">
    <location>
        <begin position="263"/>
        <end position="458"/>
    </location>
</feature>
<dbReference type="EMBL" id="AM909652">
    <property type="protein sequence ID" value="CAP20369.1"/>
    <property type="molecule type" value="Genomic_DNA"/>
</dbReference>
<dbReference type="OMA" id="QFRRIQM"/>
<protein>
    <submittedName>
        <fullName evidence="12">Putative ABC transporter ATP-binding component</fullName>
    </submittedName>
</protein>
<keyword evidence="6" id="KW-0547">Nucleotide-binding</keyword>
<evidence type="ECO:0000256" key="6">
    <source>
        <dbReference type="ARBA" id="ARBA00022741"/>
    </source>
</evidence>
<evidence type="ECO:0000256" key="3">
    <source>
        <dbReference type="ARBA" id="ARBA00022448"/>
    </source>
</evidence>
<dbReference type="InterPro" id="IPR017871">
    <property type="entry name" value="ABC_transporter-like_CS"/>
</dbReference>
<dbReference type="SUPFAM" id="SSF52540">
    <property type="entry name" value="P-loop containing nucleoside triphosphate hydrolases"/>
    <property type="match status" value="2"/>
</dbReference>
<dbReference type="GO" id="GO:0005524">
    <property type="term" value="F:ATP binding"/>
    <property type="evidence" value="ECO:0007669"/>
    <property type="project" value="UniProtKB-KW"/>
</dbReference>
<dbReference type="PROSITE" id="PS00211">
    <property type="entry name" value="ABC_TRANSPORTER_1"/>
    <property type="match status" value="1"/>
</dbReference>
<evidence type="ECO:0000256" key="5">
    <source>
        <dbReference type="ARBA" id="ARBA00022737"/>
    </source>
</evidence>
<accession>B6YPY1</accession>
<keyword evidence="5" id="KW-0677">Repeat</keyword>
<evidence type="ECO:0000256" key="10">
    <source>
        <dbReference type="ARBA" id="ARBA00025157"/>
    </source>
</evidence>
<evidence type="ECO:0000256" key="7">
    <source>
        <dbReference type="ARBA" id="ARBA00022840"/>
    </source>
</evidence>
<evidence type="ECO:0000313" key="12">
    <source>
        <dbReference type="EMBL" id="CAP20369.1"/>
    </source>
</evidence>